<accession>W2URV4</accession>
<reference evidence="2 3" key="2">
    <citation type="journal article" date="2016" name="Genome Announc.">
        <title>Draft Genome Sequence of Zhouia amylolytica AD3, Isolated from Tidal Flat Sediment.</title>
        <authorList>
            <person name="Jia B."/>
            <person name="Jin H.M."/>
            <person name="Lee H.J."/>
            <person name="Jeon C.O."/>
        </authorList>
    </citation>
    <scope>NUCLEOTIDE SEQUENCE [LARGE SCALE GENOMIC DNA]</scope>
    <source>
        <strain evidence="2 3">AD3</strain>
    </source>
</reference>
<keyword evidence="1" id="KW-0812">Transmembrane</keyword>
<feature type="transmembrane region" description="Helical" evidence="1">
    <location>
        <begin position="20"/>
        <end position="41"/>
    </location>
</feature>
<keyword evidence="1" id="KW-1133">Transmembrane helix</keyword>
<feature type="transmembrane region" description="Helical" evidence="1">
    <location>
        <begin position="119"/>
        <end position="137"/>
    </location>
</feature>
<evidence type="ECO:0000313" key="2">
    <source>
        <dbReference type="EMBL" id="ETN96890.1"/>
    </source>
</evidence>
<protein>
    <recommendedName>
        <fullName evidence="4">DoxX family protein</fullName>
    </recommendedName>
</protein>
<dbReference type="EMBL" id="AYXY01000001">
    <property type="protein sequence ID" value="ETN96890.1"/>
    <property type="molecule type" value="Genomic_DNA"/>
</dbReference>
<sequence>MSTLLQFEQFYLTVKRNRWYWLFSIFCRVSLAFAFIVAGMVKIVGERFASGLSVVHPMGAYLEALHHTGYYYTFIGVAQVIAAILLLIPRTVALGALLYFPIIFNIWVLSYAVRFEGSFVTSPLMVLANIFLLVWNYDRLRFILPLKQFSAIGIFEKPKKYSTKFPWKFFTGVFLTVVLTIAFAEFGYEVMPRNSLSDCQKQFKGTVNVKAGFEFCECIHVNGNSLDDCLEEFERAKTKMDSATSAE</sequence>
<dbReference type="AlphaFoldDB" id="W2URV4"/>
<evidence type="ECO:0008006" key="4">
    <source>
        <dbReference type="Google" id="ProtNLM"/>
    </source>
</evidence>
<keyword evidence="3" id="KW-1185">Reference proteome</keyword>
<dbReference type="PATRIC" id="fig|1286632.3.peg.315"/>
<feature type="transmembrane region" description="Helical" evidence="1">
    <location>
        <begin position="169"/>
        <end position="188"/>
    </location>
</feature>
<dbReference type="eggNOG" id="ENOG502Z8VK">
    <property type="taxonomic scope" value="Bacteria"/>
</dbReference>
<dbReference type="RefSeq" id="WP_038261179.1">
    <property type="nucleotide sequence ID" value="NZ_AYXY01000001.1"/>
</dbReference>
<organism evidence="2 3">
    <name type="scientific">Zhouia amylolytica AD3</name>
    <dbReference type="NCBI Taxonomy" id="1286632"/>
    <lineage>
        <taxon>Bacteria</taxon>
        <taxon>Pseudomonadati</taxon>
        <taxon>Bacteroidota</taxon>
        <taxon>Flavobacteriia</taxon>
        <taxon>Flavobacteriales</taxon>
        <taxon>Flavobacteriaceae</taxon>
        <taxon>Zhouia</taxon>
    </lineage>
</organism>
<feature type="transmembrane region" description="Helical" evidence="1">
    <location>
        <begin position="69"/>
        <end position="88"/>
    </location>
</feature>
<feature type="transmembrane region" description="Helical" evidence="1">
    <location>
        <begin position="95"/>
        <end position="113"/>
    </location>
</feature>
<name>W2URV4_9FLAO</name>
<evidence type="ECO:0000256" key="1">
    <source>
        <dbReference type="SAM" id="Phobius"/>
    </source>
</evidence>
<evidence type="ECO:0000313" key="3">
    <source>
        <dbReference type="Proteomes" id="UP000018850"/>
    </source>
</evidence>
<comment type="caution">
    <text evidence="2">The sequence shown here is derived from an EMBL/GenBank/DDBJ whole genome shotgun (WGS) entry which is preliminary data.</text>
</comment>
<gene>
    <name evidence="2" type="ORF">P278_03160</name>
</gene>
<dbReference type="Proteomes" id="UP000018850">
    <property type="component" value="Unassembled WGS sequence"/>
</dbReference>
<reference evidence="3" key="1">
    <citation type="submission" date="2013-11" db="EMBL/GenBank/DDBJ databases">
        <title>Draft genome sequence from a member of Zhouia, isolated tidal flat.</title>
        <authorList>
            <person name="Jin H."/>
            <person name="Jeon C.O."/>
        </authorList>
    </citation>
    <scope>NUCLEOTIDE SEQUENCE [LARGE SCALE GENOMIC DNA]</scope>
    <source>
        <strain evidence="3">AD3</strain>
    </source>
</reference>
<dbReference type="STRING" id="376730.SAMN04487906_2060"/>
<keyword evidence="1" id="KW-0472">Membrane</keyword>
<proteinExistence type="predicted"/>